<evidence type="ECO:0000313" key="3">
    <source>
        <dbReference type="Proteomes" id="UP000568888"/>
    </source>
</evidence>
<proteinExistence type="predicted"/>
<evidence type="ECO:0000313" key="2">
    <source>
        <dbReference type="EMBL" id="GFO63166.1"/>
    </source>
</evidence>
<organism evidence="2 3">
    <name type="scientific">Geomonas paludis</name>
    <dbReference type="NCBI Taxonomy" id="2740185"/>
    <lineage>
        <taxon>Bacteria</taxon>
        <taxon>Pseudomonadati</taxon>
        <taxon>Thermodesulfobacteriota</taxon>
        <taxon>Desulfuromonadia</taxon>
        <taxon>Geobacterales</taxon>
        <taxon>Geobacteraceae</taxon>
        <taxon>Geomonas</taxon>
    </lineage>
</organism>
<feature type="transmembrane region" description="Helical" evidence="1">
    <location>
        <begin position="69"/>
        <end position="90"/>
    </location>
</feature>
<keyword evidence="1" id="KW-0472">Membrane</keyword>
<feature type="transmembrane region" description="Helical" evidence="1">
    <location>
        <begin position="30"/>
        <end position="48"/>
    </location>
</feature>
<reference evidence="3" key="1">
    <citation type="submission" date="2020-06" db="EMBL/GenBank/DDBJ databases">
        <title>Draft genomic sequecing of Geomonas sp. Red736.</title>
        <authorList>
            <person name="Itoh H."/>
            <person name="Xu Z.X."/>
            <person name="Ushijima N."/>
            <person name="Masuda Y."/>
            <person name="Shiratori Y."/>
            <person name="Senoo K."/>
        </authorList>
    </citation>
    <scope>NUCLEOTIDE SEQUENCE [LARGE SCALE GENOMIC DNA]</scope>
    <source>
        <strain evidence="3">Red736</strain>
    </source>
</reference>
<dbReference type="AlphaFoldDB" id="A0A6V8MSN5"/>
<name>A0A6V8MSN5_9BACT</name>
<accession>A0A6V8MSN5</accession>
<keyword evidence="1" id="KW-1133">Transmembrane helix</keyword>
<dbReference type="RefSeq" id="WP_246404603.1">
    <property type="nucleotide sequence ID" value="NZ_BLXY01000001.1"/>
</dbReference>
<evidence type="ECO:0000256" key="1">
    <source>
        <dbReference type="SAM" id="Phobius"/>
    </source>
</evidence>
<dbReference type="Proteomes" id="UP000568888">
    <property type="component" value="Unassembled WGS sequence"/>
</dbReference>
<keyword evidence="1" id="KW-0812">Transmembrane</keyword>
<gene>
    <name evidence="2" type="ORF">GMPD_10850</name>
</gene>
<feature type="transmembrane region" description="Helical" evidence="1">
    <location>
        <begin position="7"/>
        <end position="24"/>
    </location>
</feature>
<comment type="caution">
    <text evidence="2">The sequence shown here is derived from an EMBL/GenBank/DDBJ whole genome shotgun (WGS) entry which is preliminary data.</text>
</comment>
<protein>
    <submittedName>
        <fullName evidence="2">Uncharacterized protein</fullName>
    </submittedName>
</protein>
<sequence length="281" mass="30900">MKKTTKLRLYGGLVLLFNLWLVGYYNLEGIPVLLLTLGFAAGYEFFVVNPASKVTGDTLGNTTSSGKNFCQYIFSFVIIAIAVCSVMGIWQTGKKKGDQLSKYARDYVPSASSVPSQPVTDQKTLSQQEFDSEIFAKHPDARALLPEIERWVAAQSPQAKAHYDYVLDHGTANEVIELLNIFKQSTGRMTTATPVGQQPAEIFAGTNHKGTVVQTMDSGGYTYAEIAENGHKLWVAAVQTPVKVGDIVEFPHSPPMVNFQSKTLKRTFDNLIFAPVLAVNR</sequence>
<dbReference type="EMBL" id="BLXY01000001">
    <property type="protein sequence ID" value="GFO63166.1"/>
    <property type="molecule type" value="Genomic_DNA"/>
</dbReference>